<sequence length="215" mass="22001">MSRFGSARTGSRAQRWRRTRLRRTGALLLAVLALWTTWAALRPSAAATVAVTVAARPIAAGTTLGSADLKIAQWPAGVVVPGLLLPAQAAGQVTTGALAAGEPVTATRLAHSAWKALRPGEQAFTIPLADPQLAALLRAGDRVDLYDPATRRLVASSARVVMSTTPKVGPHDVTAPAEPTLVIAVEQRNSAQLAGALASAATLGTGLIAAASSRA</sequence>
<name>A0A542EDY8_9MICO</name>
<dbReference type="SMART" id="SM00858">
    <property type="entry name" value="SAF"/>
    <property type="match status" value="1"/>
</dbReference>
<dbReference type="InterPro" id="IPR013974">
    <property type="entry name" value="SAF"/>
</dbReference>
<comment type="caution">
    <text evidence="2">The sequence shown here is derived from an EMBL/GenBank/DDBJ whole genome shotgun (WGS) entry which is preliminary data.</text>
</comment>
<dbReference type="CDD" id="cd11614">
    <property type="entry name" value="SAF_CpaB_FlgA_like"/>
    <property type="match status" value="1"/>
</dbReference>
<feature type="domain" description="SAF" evidence="1">
    <location>
        <begin position="49"/>
        <end position="110"/>
    </location>
</feature>
<dbReference type="Pfam" id="PF08666">
    <property type="entry name" value="SAF"/>
    <property type="match status" value="1"/>
</dbReference>
<gene>
    <name evidence="2" type="ORF">FB459_0972</name>
</gene>
<evidence type="ECO:0000313" key="3">
    <source>
        <dbReference type="Proteomes" id="UP000320806"/>
    </source>
</evidence>
<keyword evidence="3" id="KW-1185">Reference proteome</keyword>
<dbReference type="AlphaFoldDB" id="A0A542EDY8"/>
<evidence type="ECO:0000259" key="1">
    <source>
        <dbReference type="SMART" id="SM00858"/>
    </source>
</evidence>
<dbReference type="Proteomes" id="UP000320806">
    <property type="component" value="Unassembled WGS sequence"/>
</dbReference>
<reference evidence="2 3" key="1">
    <citation type="submission" date="2019-06" db="EMBL/GenBank/DDBJ databases">
        <title>Sequencing the genomes of 1000 actinobacteria strains.</title>
        <authorList>
            <person name="Klenk H.-P."/>
        </authorList>
    </citation>
    <scope>NUCLEOTIDE SEQUENCE [LARGE SCALE GENOMIC DNA]</scope>
    <source>
        <strain evidence="2 3">DSM 19828</strain>
    </source>
</reference>
<accession>A0A542EDY8</accession>
<evidence type="ECO:0000313" key="2">
    <source>
        <dbReference type="EMBL" id="TQJ13548.1"/>
    </source>
</evidence>
<organism evidence="2 3">
    <name type="scientific">Yimella lutea</name>
    <dbReference type="NCBI Taxonomy" id="587872"/>
    <lineage>
        <taxon>Bacteria</taxon>
        <taxon>Bacillati</taxon>
        <taxon>Actinomycetota</taxon>
        <taxon>Actinomycetes</taxon>
        <taxon>Micrococcales</taxon>
        <taxon>Dermacoccaceae</taxon>
        <taxon>Yimella</taxon>
    </lineage>
</organism>
<protein>
    <submittedName>
        <fullName evidence="2">Flp pilus assembly protein CpaB</fullName>
    </submittedName>
</protein>
<dbReference type="RefSeq" id="WP_170221710.1">
    <property type="nucleotide sequence ID" value="NZ_BAABCI010000030.1"/>
</dbReference>
<dbReference type="EMBL" id="VFMO01000001">
    <property type="protein sequence ID" value="TQJ13548.1"/>
    <property type="molecule type" value="Genomic_DNA"/>
</dbReference>
<proteinExistence type="predicted"/>